<keyword evidence="5 9" id="KW-0546">Nucleotide metabolism</keyword>
<keyword evidence="3 9" id="KW-0378">Hydrolase</keyword>
<feature type="active site" description="Proton donor" evidence="9">
    <location>
        <position position="206"/>
    </location>
</feature>
<dbReference type="GO" id="GO:0006154">
    <property type="term" value="P:adenosine catabolic process"/>
    <property type="evidence" value="ECO:0007669"/>
    <property type="project" value="TreeGrafter"/>
</dbReference>
<sequence>MSTPNRDQVHRAPKVLLHDHLDGGLRPQTIVELAAEIGHELPAADADSLGRWFTESADSGSLVRYLETFDHTVAVMQTGPSIARVARECVEDLAADGVVYAEVRYAPEQHVAGGLTLDEVVAAVQEGFDAGVAASGGRIVVRQLLTAMRHQARSMEIAELAVAWRDRGVAGFDIAGAEAGYPPTRHLDAFEYLQRENSHFTIHAGEAFGLPSIWQAIQWCGADRLGHGVRIIDDVTVNDDGSVELGRLAAYVRDMRIPLEMCPRSNIQTGAAESIAEHPIGLLTKLRFRVTVNTDNRLMSGTSMTEEMFGLVEAFDYSLEDLRWFTINAMKSAFLPFDERLAIIDDVVKPGYAALIAEG</sequence>
<keyword evidence="4 9" id="KW-0862">Zinc</keyword>
<dbReference type="InterPro" id="IPR001365">
    <property type="entry name" value="A_deaminase_dom"/>
</dbReference>
<evidence type="ECO:0000256" key="2">
    <source>
        <dbReference type="ARBA" id="ARBA00022723"/>
    </source>
</evidence>
<dbReference type="GO" id="GO:0009168">
    <property type="term" value="P:purine ribonucleoside monophosphate biosynthetic process"/>
    <property type="evidence" value="ECO:0007669"/>
    <property type="project" value="UniProtKB-UniRule"/>
</dbReference>
<dbReference type="GO" id="GO:0004000">
    <property type="term" value="F:adenosine deaminase activity"/>
    <property type="evidence" value="ECO:0007669"/>
    <property type="project" value="UniProtKB-UniRule"/>
</dbReference>
<gene>
    <name evidence="9" type="primary">add</name>
    <name evidence="11" type="ORF">EUA06_08680</name>
</gene>
<dbReference type="FunFam" id="3.20.20.140:FF:000020">
    <property type="entry name" value="Adenosine deaminase"/>
    <property type="match status" value="1"/>
</dbReference>
<evidence type="ECO:0000313" key="11">
    <source>
        <dbReference type="EMBL" id="RYB91393.1"/>
    </source>
</evidence>
<dbReference type="InterPro" id="IPR028893">
    <property type="entry name" value="A_deaminase"/>
</dbReference>
<evidence type="ECO:0000256" key="9">
    <source>
        <dbReference type="HAMAP-Rule" id="MF_00540"/>
    </source>
</evidence>
<dbReference type="Gene3D" id="3.20.20.140">
    <property type="entry name" value="Metal-dependent hydrolases"/>
    <property type="match status" value="1"/>
</dbReference>
<protein>
    <recommendedName>
        <fullName evidence="1 9">Adenosine deaminase</fullName>
        <ecNumber evidence="1 9">3.5.4.4</ecNumber>
    </recommendedName>
    <alternativeName>
        <fullName evidence="6 9">Adenosine aminohydrolase</fullName>
    </alternativeName>
</protein>
<dbReference type="InterPro" id="IPR032466">
    <property type="entry name" value="Metal_Hydrolase"/>
</dbReference>
<comment type="function">
    <text evidence="9">Catalyzes the hydrolytic deamination of adenosine and 2-deoxyadenosine.</text>
</comment>
<evidence type="ECO:0000259" key="10">
    <source>
        <dbReference type="Pfam" id="PF00962"/>
    </source>
</evidence>
<feature type="site" description="Important for catalytic activity" evidence="9">
    <location>
        <position position="227"/>
    </location>
</feature>
<dbReference type="GO" id="GO:0043103">
    <property type="term" value="P:hypoxanthine salvage"/>
    <property type="evidence" value="ECO:0007669"/>
    <property type="project" value="TreeGrafter"/>
</dbReference>
<evidence type="ECO:0000256" key="4">
    <source>
        <dbReference type="ARBA" id="ARBA00022833"/>
    </source>
</evidence>
<evidence type="ECO:0000313" key="12">
    <source>
        <dbReference type="Proteomes" id="UP000291838"/>
    </source>
</evidence>
<accession>A0A4Q2RV90</accession>
<name>A0A4Q2RV90_9ACTN</name>
<proteinExistence type="inferred from homology"/>
<evidence type="ECO:0000256" key="8">
    <source>
        <dbReference type="ARBA" id="ARBA00049213"/>
    </source>
</evidence>
<comment type="catalytic activity">
    <reaction evidence="8">
        <text>2'-deoxyadenosine + H2O + H(+) = 2'-deoxyinosine + NH4(+)</text>
        <dbReference type="Rhea" id="RHEA:28190"/>
        <dbReference type="ChEBI" id="CHEBI:15377"/>
        <dbReference type="ChEBI" id="CHEBI:15378"/>
        <dbReference type="ChEBI" id="CHEBI:17256"/>
        <dbReference type="ChEBI" id="CHEBI:28938"/>
        <dbReference type="ChEBI" id="CHEBI:28997"/>
        <dbReference type="EC" id="3.5.4.4"/>
    </reaction>
    <physiologicalReaction direction="left-to-right" evidence="8">
        <dbReference type="Rhea" id="RHEA:28191"/>
    </physiologicalReaction>
</comment>
<dbReference type="PANTHER" id="PTHR11409:SF43">
    <property type="entry name" value="ADENOSINE DEAMINASE"/>
    <property type="match status" value="1"/>
</dbReference>
<dbReference type="EMBL" id="SDWS01000003">
    <property type="protein sequence ID" value="RYB91393.1"/>
    <property type="molecule type" value="Genomic_DNA"/>
</dbReference>
<dbReference type="OrthoDB" id="9779574at2"/>
<reference evidence="11 12" key="1">
    <citation type="submission" date="2019-01" db="EMBL/GenBank/DDBJ databases">
        <title>Novel species of Nocardioides.</title>
        <authorList>
            <person name="Liu Q."/>
            <person name="Xin Y.-H."/>
        </authorList>
    </citation>
    <scope>NUCLEOTIDE SEQUENCE [LARGE SCALE GENOMIC DNA]</scope>
    <source>
        <strain evidence="11 12">HLT3-15</strain>
    </source>
</reference>
<dbReference type="EC" id="3.5.4.4" evidence="1 9"/>
<dbReference type="GO" id="GO:0046103">
    <property type="term" value="P:inosine biosynthetic process"/>
    <property type="evidence" value="ECO:0007669"/>
    <property type="project" value="TreeGrafter"/>
</dbReference>
<dbReference type="SUPFAM" id="SSF51556">
    <property type="entry name" value="Metallo-dependent hydrolases"/>
    <property type="match status" value="1"/>
</dbReference>
<dbReference type="Pfam" id="PF00962">
    <property type="entry name" value="A_deaminase"/>
    <property type="match status" value="1"/>
</dbReference>
<evidence type="ECO:0000256" key="5">
    <source>
        <dbReference type="ARBA" id="ARBA00023080"/>
    </source>
</evidence>
<feature type="domain" description="Adenosine deaminase" evidence="10">
    <location>
        <begin position="13"/>
        <end position="349"/>
    </location>
</feature>
<organism evidence="11 12">
    <name type="scientific">Nocardioides glacieisoli</name>
    <dbReference type="NCBI Taxonomy" id="1168730"/>
    <lineage>
        <taxon>Bacteria</taxon>
        <taxon>Bacillati</taxon>
        <taxon>Actinomycetota</taxon>
        <taxon>Actinomycetes</taxon>
        <taxon>Propionibacteriales</taxon>
        <taxon>Nocardioidaceae</taxon>
        <taxon>Nocardioides</taxon>
    </lineage>
</organism>
<feature type="binding site" evidence="9">
    <location>
        <position position="203"/>
    </location>
    <ligand>
        <name>Zn(2+)</name>
        <dbReference type="ChEBI" id="CHEBI:29105"/>
        <note>catalytic</note>
    </ligand>
</feature>
<dbReference type="AlphaFoldDB" id="A0A4Q2RV90"/>
<comment type="caution">
    <text evidence="11">The sequence shown here is derived from an EMBL/GenBank/DDBJ whole genome shotgun (WGS) entry which is preliminary data.</text>
</comment>
<evidence type="ECO:0000256" key="6">
    <source>
        <dbReference type="ARBA" id="ARBA00031852"/>
    </source>
</evidence>
<dbReference type="NCBIfam" id="TIGR01430">
    <property type="entry name" value="aden_deam"/>
    <property type="match status" value="1"/>
</dbReference>
<comment type="catalytic activity">
    <reaction evidence="7">
        <text>adenosine + H2O + H(+) = inosine + NH4(+)</text>
        <dbReference type="Rhea" id="RHEA:24408"/>
        <dbReference type="ChEBI" id="CHEBI:15377"/>
        <dbReference type="ChEBI" id="CHEBI:15378"/>
        <dbReference type="ChEBI" id="CHEBI:16335"/>
        <dbReference type="ChEBI" id="CHEBI:17596"/>
        <dbReference type="ChEBI" id="CHEBI:28938"/>
        <dbReference type="EC" id="3.5.4.4"/>
    </reaction>
    <physiologicalReaction direction="left-to-right" evidence="7">
        <dbReference type="Rhea" id="RHEA:24409"/>
    </physiologicalReaction>
</comment>
<dbReference type="PANTHER" id="PTHR11409">
    <property type="entry name" value="ADENOSINE DEAMINASE"/>
    <property type="match status" value="1"/>
</dbReference>
<feature type="binding site" evidence="9">
    <location>
        <position position="20"/>
    </location>
    <ligand>
        <name>Zn(2+)</name>
        <dbReference type="ChEBI" id="CHEBI:29105"/>
        <note>catalytic</note>
    </ligand>
</feature>
<comment type="caution">
    <text evidence="9">Lacks conserved residue(s) required for the propagation of feature annotation.</text>
</comment>
<feature type="binding site" evidence="9">
    <location>
        <position position="176"/>
    </location>
    <ligand>
        <name>substrate</name>
    </ligand>
</feature>
<feature type="binding site" evidence="9">
    <location>
        <position position="18"/>
    </location>
    <ligand>
        <name>Zn(2+)</name>
        <dbReference type="ChEBI" id="CHEBI:29105"/>
        <note>catalytic</note>
    </ligand>
</feature>
<comment type="cofactor">
    <cofactor evidence="9">
        <name>Zn(2+)</name>
        <dbReference type="ChEBI" id="CHEBI:29105"/>
    </cofactor>
    <text evidence="9">Binds 1 zinc ion per subunit.</text>
</comment>
<dbReference type="GO" id="GO:0046936">
    <property type="term" value="F:2'-deoxyadenosine deaminase activity"/>
    <property type="evidence" value="ECO:0007669"/>
    <property type="project" value="RHEA"/>
</dbReference>
<dbReference type="InterPro" id="IPR006330">
    <property type="entry name" value="Ado/ade_deaminase"/>
</dbReference>
<keyword evidence="12" id="KW-1185">Reference proteome</keyword>
<evidence type="ECO:0000256" key="1">
    <source>
        <dbReference type="ARBA" id="ARBA00012784"/>
    </source>
</evidence>
<feature type="binding site" evidence="9">
    <location>
        <position position="22"/>
    </location>
    <ligand>
        <name>substrate</name>
    </ligand>
</feature>
<dbReference type="HAMAP" id="MF_00540">
    <property type="entry name" value="A_deaminase"/>
    <property type="match status" value="1"/>
</dbReference>
<evidence type="ECO:0000256" key="3">
    <source>
        <dbReference type="ARBA" id="ARBA00022801"/>
    </source>
</evidence>
<dbReference type="GO" id="GO:0005829">
    <property type="term" value="C:cytosol"/>
    <property type="evidence" value="ECO:0007669"/>
    <property type="project" value="TreeGrafter"/>
</dbReference>
<comment type="similarity">
    <text evidence="9">Belongs to the metallo-dependent hydrolases superfamily. Adenosine and AMP deaminases family. Adenosine deaminase subfamily.</text>
</comment>
<feature type="binding site" evidence="9">
    <location>
        <position position="20"/>
    </location>
    <ligand>
        <name>substrate</name>
    </ligand>
</feature>
<feature type="binding site" evidence="9">
    <location>
        <position position="295"/>
    </location>
    <ligand>
        <name>Zn(2+)</name>
        <dbReference type="ChEBI" id="CHEBI:29105"/>
        <note>catalytic</note>
    </ligand>
</feature>
<dbReference type="GO" id="GO:0008270">
    <property type="term" value="F:zinc ion binding"/>
    <property type="evidence" value="ECO:0007669"/>
    <property type="project" value="UniProtKB-UniRule"/>
</dbReference>
<dbReference type="Proteomes" id="UP000291838">
    <property type="component" value="Unassembled WGS sequence"/>
</dbReference>
<dbReference type="NCBIfam" id="NF006847">
    <property type="entry name" value="PRK09358.1-2"/>
    <property type="match status" value="1"/>
</dbReference>
<dbReference type="RefSeq" id="WP_129474642.1">
    <property type="nucleotide sequence ID" value="NZ_SDWS01000003.1"/>
</dbReference>
<evidence type="ECO:0000256" key="7">
    <source>
        <dbReference type="ARBA" id="ARBA00047989"/>
    </source>
</evidence>
<dbReference type="GO" id="GO:0009117">
    <property type="term" value="P:nucleotide metabolic process"/>
    <property type="evidence" value="ECO:0007669"/>
    <property type="project" value="UniProtKB-KW"/>
</dbReference>
<keyword evidence="2 9" id="KW-0479">Metal-binding</keyword>